<comment type="subcellular location">
    <subcellularLocation>
        <location evidence="1">Cell membrane</location>
    </subcellularLocation>
</comment>
<evidence type="ECO:0000256" key="4">
    <source>
        <dbReference type="ARBA" id="ARBA00023136"/>
    </source>
</evidence>
<dbReference type="AlphaFoldDB" id="A0A9D1S3T1"/>
<proteinExistence type="predicted"/>
<dbReference type="GO" id="GO:0043190">
    <property type="term" value="C:ATP-binding cassette (ABC) transporter complex"/>
    <property type="evidence" value="ECO:0007669"/>
    <property type="project" value="InterPro"/>
</dbReference>
<evidence type="ECO:0000256" key="2">
    <source>
        <dbReference type="ARBA" id="ARBA00022448"/>
    </source>
</evidence>
<evidence type="ECO:0000313" key="7">
    <source>
        <dbReference type="Proteomes" id="UP000824151"/>
    </source>
</evidence>
<dbReference type="Proteomes" id="UP000824151">
    <property type="component" value="Unassembled WGS sequence"/>
</dbReference>
<accession>A0A9D1S3T1</accession>
<evidence type="ECO:0000259" key="5">
    <source>
        <dbReference type="Pfam" id="PF04069"/>
    </source>
</evidence>
<comment type="caution">
    <text evidence="6">The sequence shown here is derived from an EMBL/GenBank/DDBJ whole genome shotgun (WGS) entry which is preliminary data.</text>
</comment>
<dbReference type="GO" id="GO:0015226">
    <property type="term" value="F:carnitine transmembrane transporter activity"/>
    <property type="evidence" value="ECO:0007669"/>
    <property type="project" value="TreeGrafter"/>
</dbReference>
<evidence type="ECO:0000313" key="6">
    <source>
        <dbReference type="EMBL" id="HIW99572.1"/>
    </source>
</evidence>
<sequence length="281" mass="30632">MGAGTLALTACGEGDSAEAEDDLGTVTIGYVAWDEVMAATYLWEHILEEQGADVELLQLEPAAVYADVADGEADLFMGGLQGTHASYWDTYGDDFEIVATWHEPLLHGLAVPQFVEAESIEDLEGNADEVGGRIVGIEAGSGLMDELGEAEEAYDLGDFDIVEGSTAAMLAEFQGSVADEEPVVVTAWAPHWAVEEYDMKFLDDPEGVFTDDDQYHVIASDEAQENEPLMTLLEDFALDDELFSLLNEIHAADSDEESQAVEQWLETDEHRALVEEWTGTQ</sequence>
<name>A0A9D1S3T1_9MICC</name>
<dbReference type="SUPFAM" id="SSF53850">
    <property type="entry name" value="Periplasmic binding protein-like II"/>
    <property type="match status" value="1"/>
</dbReference>
<protein>
    <submittedName>
        <fullName evidence="6">Glycine betaine ABC transporter substrate-binding protein</fullName>
    </submittedName>
</protein>
<evidence type="ECO:0000256" key="1">
    <source>
        <dbReference type="ARBA" id="ARBA00004236"/>
    </source>
</evidence>
<dbReference type="Gene3D" id="3.40.190.100">
    <property type="entry name" value="Glycine betaine-binding periplasmic protein, domain 2"/>
    <property type="match status" value="1"/>
</dbReference>
<reference evidence="6" key="2">
    <citation type="submission" date="2021-04" db="EMBL/GenBank/DDBJ databases">
        <authorList>
            <person name="Gilroy R."/>
        </authorList>
    </citation>
    <scope>NUCLEOTIDE SEQUENCE</scope>
    <source>
        <strain evidence="6">ChiHejej3B27-3195</strain>
    </source>
</reference>
<keyword evidence="3" id="KW-1003">Cell membrane</keyword>
<dbReference type="GO" id="GO:0005275">
    <property type="term" value="F:amine transmembrane transporter activity"/>
    <property type="evidence" value="ECO:0007669"/>
    <property type="project" value="TreeGrafter"/>
</dbReference>
<evidence type="ECO:0000256" key="3">
    <source>
        <dbReference type="ARBA" id="ARBA00022475"/>
    </source>
</evidence>
<dbReference type="Gene3D" id="3.40.190.10">
    <property type="entry name" value="Periplasmic binding protein-like II"/>
    <property type="match status" value="1"/>
</dbReference>
<dbReference type="GO" id="GO:0031460">
    <property type="term" value="P:glycine betaine transport"/>
    <property type="evidence" value="ECO:0007669"/>
    <property type="project" value="TreeGrafter"/>
</dbReference>
<organism evidence="6 7">
    <name type="scientific">Candidatus Nesterenkonia stercoripullorum</name>
    <dbReference type="NCBI Taxonomy" id="2838701"/>
    <lineage>
        <taxon>Bacteria</taxon>
        <taxon>Bacillati</taxon>
        <taxon>Actinomycetota</taxon>
        <taxon>Actinomycetes</taxon>
        <taxon>Micrococcales</taxon>
        <taxon>Micrococcaceae</taxon>
        <taxon>Nesterenkonia</taxon>
    </lineage>
</organism>
<keyword evidence="4" id="KW-0472">Membrane</keyword>
<gene>
    <name evidence="6" type="ORF">H9871_05460</name>
</gene>
<dbReference type="CDD" id="cd13639">
    <property type="entry name" value="PBP2_OpuAC_like"/>
    <property type="match status" value="1"/>
</dbReference>
<reference evidence="6" key="1">
    <citation type="journal article" date="2021" name="PeerJ">
        <title>Extensive microbial diversity within the chicken gut microbiome revealed by metagenomics and culture.</title>
        <authorList>
            <person name="Gilroy R."/>
            <person name="Ravi A."/>
            <person name="Getino M."/>
            <person name="Pursley I."/>
            <person name="Horton D.L."/>
            <person name="Alikhan N.F."/>
            <person name="Baker D."/>
            <person name="Gharbi K."/>
            <person name="Hall N."/>
            <person name="Watson M."/>
            <person name="Adriaenssens E.M."/>
            <person name="Foster-Nyarko E."/>
            <person name="Jarju S."/>
            <person name="Secka A."/>
            <person name="Antonio M."/>
            <person name="Oren A."/>
            <person name="Chaudhuri R.R."/>
            <person name="La Ragione R."/>
            <person name="Hildebrand F."/>
            <person name="Pallen M.J."/>
        </authorList>
    </citation>
    <scope>NUCLEOTIDE SEQUENCE</scope>
    <source>
        <strain evidence="6">ChiHejej3B27-3195</strain>
    </source>
</reference>
<dbReference type="PANTHER" id="PTHR47737:SF1">
    <property type="entry name" value="GLYCINE BETAINE_PROLINE BETAINE TRANSPORT SYSTEM PERMEASE PROTEIN PROW"/>
    <property type="match status" value="1"/>
</dbReference>
<dbReference type="PANTHER" id="PTHR47737">
    <property type="entry name" value="GLYCINE BETAINE/PROLINE BETAINE TRANSPORT SYSTEM PERMEASE PROTEIN PROW"/>
    <property type="match status" value="1"/>
</dbReference>
<dbReference type="Pfam" id="PF04069">
    <property type="entry name" value="OpuAC"/>
    <property type="match status" value="1"/>
</dbReference>
<dbReference type="EMBL" id="DXGD01000198">
    <property type="protein sequence ID" value="HIW99572.1"/>
    <property type="molecule type" value="Genomic_DNA"/>
</dbReference>
<feature type="domain" description="ABC-type glycine betaine transport system substrate-binding" evidence="5">
    <location>
        <begin position="25"/>
        <end position="266"/>
    </location>
</feature>
<keyword evidence="2" id="KW-0813">Transport</keyword>
<dbReference type="GO" id="GO:0015871">
    <property type="term" value="P:choline transport"/>
    <property type="evidence" value="ECO:0007669"/>
    <property type="project" value="TreeGrafter"/>
</dbReference>
<dbReference type="InterPro" id="IPR007210">
    <property type="entry name" value="ABC_Gly_betaine_transp_sub-bd"/>
</dbReference>